<accession>A0A0F5IPS0</accession>
<dbReference type="HOGENOM" id="CLU_1569197_0_0_10"/>
<dbReference type="PATRIC" id="fig|1203610.3.peg.5098"/>
<dbReference type="RefSeq" id="WP_028726858.1">
    <property type="nucleotide sequence ID" value="NZ_AUAE01000010.1"/>
</dbReference>
<keyword evidence="2 3" id="KW-0697">Rotamase</keyword>
<gene>
    <name evidence="7" type="ORF">HMPREF1536_04999</name>
</gene>
<name>A0A0F5IPS0_9BACT</name>
<protein>
    <recommendedName>
        <fullName evidence="4">Peptidyl-prolyl cis-trans isomerase</fullName>
        <ecNumber evidence="4">5.2.1.8</ecNumber>
    </recommendedName>
</protein>
<comment type="similarity">
    <text evidence="4">Belongs to the FKBP-type PPIase family.</text>
</comment>
<evidence type="ECO:0000313" key="7">
    <source>
        <dbReference type="EMBL" id="KKB47355.1"/>
    </source>
</evidence>
<evidence type="ECO:0000256" key="4">
    <source>
        <dbReference type="RuleBase" id="RU003915"/>
    </source>
</evidence>
<dbReference type="GO" id="GO:0003755">
    <property type="term" value="F:peptidyl-prolyl cis-trans isomerase activity"/>
    <property type="evidence" value="ECO:0007669"/>
    <property type="project" value="UniProtKB-UniRule"/>
</dbReference>
<dbReference type="SUPFAM" id="SSF54534">
    <property type="entry name" value="FKBP-like"/>
    <property type="match status" value="1"/>
</dbReference>
<evidence type="ECO:0000256" key="1">
    <source>
        <dbReference type="ARBA" id="ARBA00000971"/>
    </source>
</evidence>
<evidence type="ECO:0000256" key="5">
    <source>
        <dbReference type="SAM" id="SignalP"/>
    </source>
</evidence>
<keyword evidence="3 4" id="KW-0413">Isomerase</keyword>
<feature type="signal peptide" evidence="5">
    <location>
        <begin position="1"/>
        <end position="22"/>
    </location>
</feature>
<dbReference type="STRING" id="1203610.HMPREF1536_04999"/>
<organism evidence="7 8">
    <name type="scientific">Parabacteroides gordonii MS-1 = DSM 23371</name>
    <dbReference type="NCBI Taxonomy" id="1203610"/>
    <lineage>
        <taxon>Bacteria</taxon>
        <taxon>Pseudomonadati</taxon>
        <taxon>Bacteroidota</taxon>
        <taxon>Bacteroidia</taxon>
        <taxon>Bacteroidales</taxon>
        <taxon>Tannerellaceae</taxon>
        <taxon>Parabacteroides</taxon>
    </lineage>
</organism>
<dbReference type="AlphaFoldDB" id="A0A0F5IPS0"/>
<evidence type="ECO:0000256" key="2">
    <source>
        <dbReference type="ARBA" id="ARBA00023110"/>
    </source>
</evidence>
<dbReference type="InterPro" id="IPR046357">
    <property type="entry name" value="PPIase_dom_sf"/>
</dbReference>
<comment type="catalytic activity">
    <reaction evidence="1 3 4">
        <text>[protein]-peptidylproline (omega=180) = [protein]-peptidylproline (omega=0)</text>
        <dbReference type="Rhea" id="RHEA:16237"/>
        <dbReference type="Rhea" id="RHEA-COMP:10747"/>
        <dbReference type="Rhea" id="RHEA-COMP:10748"/>
        <dbReference type="ChEBI" id="CHEBI:83833"/>
        <dbReference type="ChEBI" id="CHEBI:83834"/>
        <dbReference type="EC" id="5.2.1.8"/>
    </reaction>
</comment>
<dbReference type="PROSITE" id="PS50059">
    <property type="entry name" value="FKBP_PPIASE"/>
    <property type="match status" value="1"/>
</dbReference>
<dbReference type="Pfam" id="PF00254">
    <property type="entry name" value="FKBP_C"/>
    <property type="match status" value="1"/>
</dbReference>
<feature type="domain" description="PPIase FKBP-type" evidence="6">
    <location>
        <begin position="89"/>
        <end position="180"/>
    </location>
</feature>
<dbReference type="Proteomes" id="UP000033035">
    <property type="component" value="Unassembled WGS sequence"/>
</dbReference>
<proteinExistence type="inferred from homology"/>
<keyword evidence="5" id="KW-0732">Signal</keyword>
<evidence type="ECO:0000313" key="8">
    <source>
        <dbReference type="Proteomes" id="UP000033035"/>
    </source>
</evidence>
<comment type="caution">
    <text evidence="7">The sequence shown here is derived from an EMBL/GenBank/DDBJ whole genome shotgun (WGS) entry which is preliminary data.</text>
</comment>
<dbReference type="Gene3D" id="3.10.50.40">
    <property type="match status" value="1"/>
</dbReference>
<evidence type="ECO:0000259" key="6">
    <source>
        <dbReference type="PROSITE" id="PS50059"/>
    </source>
</evidence>
<dbReference type="EMBL" id="AQHW01000029">
    <property type="protein sequence ID" value="KKB47355.1"/>
    <property type="molecule type" value="Genomic_DNA"/>
</dbReference>
<dbReference type="InterPro" id="IPR001179">
    <property type="entry name" value="PPIase_FKBP_dom"/>
</dbReference>
<reference evidence="7 8" key="1">
    <citation type="submission" date="2013-04" db="EMBL/GenBank/DDBJ databases">
        <title>The Genome Sequence of Parabacteroides gordonii DSM 23371.</title>
        <authorList>
            <consortium name="The Broad Institute Genomics Platform"/>
            <person name="Earl A."/>
            <person name="Ward D."/>
            <person name="Feldgarden M."/>
            <person name="Gevers D."/>
            <person name="Martens E."/>
            <person name="Sakamoto M."/>
            <person name="Benno Y."/>
            <person name="Suzuki N."/>
            <person name="Matsunaga N."/>
            <person name="Koshihara K."/>
            <person name="Seki M."/>
            <person name="Komiya H."/>
            <person name="Walker B."/>
            <person name="Young S."/>
            <person name="Zeng Q."/>
            <person name="Gargeya S."/>
            <person name="Fitzgerald M."/>
            <person name="Haas B."/>
            <person name="Abouelleil A."/>
            <person name="Allen A.W."/>
            <person name="Alvarado L."/>
            <person name="Arachchi H.M."/>
            <person name="Berlin A.M."/>
            <person name="Chapman S.B."/>
            <person name="Gainer-Dewar J."/>
            <person name="Goldberg J."/>
            <person name="Griggs A."/>
            <person name="Gujja S."/>
            <person name="Hansen M."/>
            <person name="Howarth C."/>
            <person name="Imamovic A."/>
            <person name="Ireland A."/>
            <person name="Larimer J."/>
            <person name="McCowan C."/>
            <person name="Murphy C."/>
            <person name="Pearson M."/>
            <person name="Poon T.W."/>
            <person name="Priest M."/>
            <person name="Roberts A."/>
            <person name="Saif S."/>
            <person name="Shea T."/>
            <person name="Sisk P."/>
            <person name="Sykes S."/>
            <person name="Wortman J."/>
            <person name="Nusbaum C."/>
            <person name="Birren B."/>
        </authorList>
    </citation>
    <scope>NUCLEOTIDE SEQUENCE [LARGE SCALE GENOMIC DNA]</scope>
    <source>
        <strain evidence="7 8">MS-1</strain>
    </source>
</reference>
<sequence>MKSINVILCWIMVMMVGLPACSDDDEKTIPAHTEEEKIWIADNQKYFQEKKEDVEDDGQLLYQRLVVDDDTLLYRILETSQIDSFPKIDSDVKVSMLGILPVSQTVIVGNKDGNPIDQTLDLDSPNLIKGLATLLPEIRKGERVEAIIPYQLGYGDRNYPNPYIPLCSTLQFTFTVKSFD</sequence>
<feature type="chain" id="PRO_5002488252" description="Peptidyl-prolyl cis-trans isomerase" evidence="5">
    <location>
        <begin position="23"/>
        <end position="180"/>
    </location>
</feature>
<evidence type="ECO:0000256" key="3">
    <source>
        <dbReference type="PROSITE-ProRule" id="PRU00277"/>
    </source>
</evidence>
<dbReference type="EC" id="5.2.1.8" evidence="4"/>
<keyword evidence="8" id="KW-1185">Reference proteome</keyword>